<feature type="binding site" evidence="13">
    <location>
        <position position="469"/>
    </location>
    <ligand>
        <name>K(+)</name>
        <dbReference type="ChEBI" id="CHEBI:29103"/>
        <note>ligand shared between two tetrameric partners</note>
    </ligand>
</feature>
<evidence type="ECO:0000256" key="3">
    <source>
        <dbReference type="ARBA" id="ARBA00011881"/>
    </source>
</evidence>
<dbReference type="HAMAP" id="MF_01964">
    <property type="entry name" value="IMPDH"/>
    <property type="match status" value="1"/>
</dbReference>
<dbReference type="CDD" id="cd00381">
    <property type="entry name" value="IMPDH"/>
    <property type="match status" value="1"/>
</dbReference>
<sequence length="487" mass="52175">MLPENIPEALTFDDLLLVPGRSRVLPRDVDVTTMLTRKIRLNTPLVSAAMDTVTESALAIALAQEGGVGIIHKNLSIASQAHEVDKVKRSESGMIVDPITIGPDRKVSDALELMRRYRISGVPITRGTKLVGILTNRDLRFETNLEKKIGDLMTKENLITAPEGTTLEQAKRILHENRIEKLLVVDREFNLKGLITIKDIEKARKYPNACKDSLGRLMIGAAVGVGEDRAERVQALVEAGVDVLAVDSAHGHSEAVLKTVEWIKGNYPQLQVIAGNVATGEGTRDLIQAGTDAVKVGIGPGSICTTRIIAGVGVPQLSAVSECARAAAEAGIPIIADGGIKFSGDLTKALAAGANSVMIGGLFAGTEESPGEKVLFQGRSYKVYRGMGSIGAMSEGSSDRYFQEGELSDAKLVPEGVEGRIPYKGPVSSVVFQLIGGLRAGMGYCGVATIEELRRHSRFVRITSAGLKESHVHDVIITREAPNYQRE</sequence>
<evidence type="ECO:0000256" key="8">
    <source>
        <dbReference type="ARBA" id="ARBA00022958"/>
    </source>
</evidence>
<feature type="binding site" evidence="13">
    <location>
        <begin position="360"/>
        <end position="361"/>
    </location>
    <ligand>
        <name>IMP</name>
        <dbReference type="ChEBI" id="CHEBI:58053"/>
    </ligand>
</feature>
<feature type="active site" description="Thioimidate intermediate" evidence="13 14">
    <location>
        <position position="304"/>
    </location>
</feature>
<dbReference type="EC" id="1.1.1.205" evidence="13 19"/>
<feature type="binding site" evidence="13 15">
    <location>
        <begin position="297"/>
        <end position="299"/>
    </location>
    <ligand>
        <name>NAD(+)</name>
        <dbReference type="ChEBI" id="CHEBI:57540"/>
    </ligand>
</feature>
<evidence type="ECO:0000256" key="7">
    <source>
        <dbReference type="ARBA" id="ARBA00022755"/>
    </source>
</evidence>
<keyword evidence="9 13" id="KW-0560">Oxidoreductase</keyword>
<dbReference type="SMART" id="SM00116">
    <property type="entry name" value="CBS"/>
    <property type="match status" value="2"/>
</dbReference>
<keyword evidence="5" id="KW-0677">Repeat</keyword>
<feature type="binding site" evidence="13">
    <location>
        <position position="471"/>
    </location>
    <ligand>
        <name>K(+)</name>
        <dbReference type="ChEBI" id="CHEBI:29103"/>
        <note>ligand shared between two tetrameric partners</note>
    </ligand>
</feature>
<dbReference type="PROSITE" id="PS00487">
    <property type="entry name" value="IMP_DH_GMP_RED"/>
    <property type="match status" value="1"/>
</dbReference>
<evidence type="ECO:0000256" key="16">
    <source>
        <dbReference type="PIRSR" id="PIRSR000130-4"/>
    </source>
</evidence>
<evidence type="ECO:0000256" key="15">
    <source>
        <dbReference type="PIRSR" id="PIRSR000130-3"/>
    </source>
</evidence>
<dbReference type="GO" id="GO:0006183">
    <property type="term" value="P:GTP biosynthetic process"/>
    <property type="evidence" value="ECO:0007669"/>
    <property type="project" value="TreeGrafter"/>
</dbReference>
<proteinExistence type="inferred from homology"/>
<dbReference type="PANTHER" id="PTHR11911">
    <property type="entry name" value="INOSINE-5-MONOPHOSPHATE DEHYDROGENASE RELATED"/>
    <property type="match status" value="1"/>
</dbReference>
<evidence type="ECO:0000256" key="2">
    <source>
        <dbReference type="ARBA" id="ARBA00005502"/>
    </source>
</evidence>
<dbReference type="AlphaFoldDB" id="A0A932GQ37"/>
<keyword evidence="11 17" id="KW-0129">CBS domain</keyword>
<protein>
    <recommendedName>
        <fullName evidence="13 19">Inosine-5'-monophosphate dehydrogenase</fullName>
        <shortName evidence="13">IMP dehydrogenase</shortName>
        <shortName evidence="13">IMPD</shortName>
        <shortName evidence="13">IMPDH</shortName>
        <ecNumber evidence="13 19">1.1.1.205</ecNumber>
    </recommendedName>
</protein>
<evidence type="ECO:0000256" key="6">
    <source>
        <dbReference type="ARBA" id="ARBA00022749"/>
    </source>
</evidence>
<comment type="catalytic activity">
    <reaction evidence="12 13 19">
        <text>IMP + NAD(+) + H2O = XMP + NADH + H(+)</text>
        <dbReference type="Rhea" id="RHEA:11708"/>
        <dbReference type="ChEBI" id="CHEBI:15377"/>
        <dbReference type="ChEBI" id="CHEBI:15378"/>
        <dbReference type="ChEBI" id="CHEBI:57464"/>
        <dbReference type="ChEBI" id="CHEBI:57540"/>
        <dbReference type="ChEBI" id="CHEBI:57945"/>
        <dbReference type="ChEBI" id="CHEBI:58053"/>
        <dbReference type="EC" id="1.1.1.205"/>
    </reaction>
</comment>
<name>A0A932GQ37_UNCTE</name>
<comment type="caution">
    <text evidence="21">The sequence shown here is derived from an EMBL/GenBank/DDBJ whole genome shotgun (WGS) entry which is preliminary data.</text>
</comment>
<evidence type="ECO:0000256" key="14">
    <source>
        <dbReference type="PIRSR" id="PIRSR000130-1"/>
    </source>
</evidence>
<dbReference type="CDD" id="cd04601">
    <property type="entry name" value="CBS_pair_IMPDH"/>
    <property type="match status" value="1"/>
</dbReference>
<dbReference type="SUPFAM" id="SSF51412">
    <property type="entry name" value="Inosine monophosphate dehydrogenase (IMPDH)"/>
    <property type="match status" value="2"/>
</dbReference>
<evidence type="ECO:0000256" key="17">
    <source>
        <dbReference type="PROSITE-ProRule" id="PRU00703"/>
    </source>
</evidence>
<evidence type="ECO:0000256" key="1">
    <source>
        <dbReference type="ARBA" id="ARBA00001958"/>
    </source>
</evidence>
<evidence type="ECO:0000256" key="5">
    <source>
        <dbReference type="ARBA" id="ARBA00022737"/>
    </source>
</evidence>
<evidence type="ECO:0000256" key="13">
    <source>
        <dbReference type="HAMAP-Rule" id="MF_01964"/>
    </source>
</evidence>
<evidence type="ECO:0000256" key="4">
    <source>
        <dbReference type="ARBA" id="ARBA00022723"/>
    </source>
</evidence>
<comment type="activity regulation">
    <text evidence="13">Mycophenolic acid (MPA) is a non-competitive inhibitor that prevents formation of the closed enzyme conformation by binding to the same site as the amobile flap. In contrast, mizoribine monophosphate (MZP) is a competitive inhibitor that induces the closed conformation. MPA is a potent inhibitor of mammalian IMPDHs but a poor inhibitor of the bacterial enzymes. MZP is a more potent inhibitor of bacterial IMPDH.</text>
</comment>
<keyword evidence="8 13" id="KW-0630">Potassium</keyword>
<feature type="binding site" evidence="13">
    <location>
        <begin position="337"/>
        <end position="339"/>
    </location>
    <ligand>
        <name>IMP</name>
        <dbReference type="ChEBI" id="CHEBI:58053"/>
    </ligand>
</feature>
<gene>
    <name evidence="13 21" type="primary">guaB</name>
    <name evidence="21" type="ORF">HYY65_08550</name>
</gene>
<dbReference type="Gene3D" id="3.20.20.70">
    <property type="entry name" value="Aldolase class I"/>
    <property type="match status" value="1"/>
</dbReference>
<dbReference type="InterPro" id="IPR000644">
    <property type="entry name" value="CBS_dom"/>
</dbReference>
<dbReference type="InterPro" id="IPR005990">
    <property type="entry name" value="IMP_DH"/>
</dbReference>
<keyword evidence="10 13" id="KW-0520">NAD</keyword>
<dbReference type="GO" id="GO:0006177">
    <property type="term" value="P:GMP biosynthetic process"/>
    <property type="evidence" value="ECO:0007669"/>
    <property type="project" value="UniProtKB-UniRule"/>
</dbReference>
<dbReference type="Pfam" id="PF00571">
    <property type="entry name" value="CBS"/>
    <property type="match status" value="2"/>
</dbReference>
<organism evidence="21 22">
    <name type="scientific">Tectimicrobiota bacterium</name>
    <dbReference type="NCBI Taxonomy" id="2528274"/>
    <lineage>
        <taxon>Bacteria</taxon>
        <taxon>Pseudomonadati</taxon>
        <taxon>Nitrospinota/Tectimicrobiota group</taxon>
        <taxon>Candidatus Tectimicrobiota</taxon>
    </lineage>
</organism>
<evidence type="ECO:0000313" key="21">
    <source>
        <dbReference type="EMBL" id="MBI3015089.1"/>
    </source>
</evidence>
<dbReference type="Pfam" id="PF00478">
    <property type="entry name" value="IMPDH"/>
    <property type="match status" value="1"/>
</dbReference>
<dbReference type="PANTHER" id="PTHR11911:SF111">
    <property type="entry name" value="INOSINE-5'-MONOPHOSPHATE DEHYDROGENASE"/>
    <property type="match status" value="1"/>
</dbReference>
<dbReference type="InterPro" id="IPR001093">
    <property type="entry name" value="IMP_DH_GMPRt"/>
</dbReference>
<evidence type="ECO:0000313" key="22">
    <source>
        <dbReference type="Proteomes" id="UP000741360"/>
    </source>
</evidence>
<comment type="cofactor">
    <cofactor evidence="1 13">
        <name>K(+)</name>
        <dbReference type="ChEBI" id="CHEBI:29103"/>
    </cofactor>
</comment>
<feature type="active site" description="Proton acceptor" evidence="13 14">
    <location>
        <position position="400"/>
    </location>
</feature>
<feature type="binding site" description="in other chain" evidence="13 16">
    <location>
        <position position="304"/>
    </location>
    <ligand>
        <name>K(+)</name>
        <dbReference type="ChEBI" id="CHEBI:29103"/>
        <note>ligand shared between two tetrameric partners</note>
    </ligand>
</feature>
<feature type="binding site" evidence="13">
    <location>
        <position position="247"/>
    </location>
    <ligand>
        <name>NAD(+)</name>
        <dbReference type="ChEBI" id="CHEBI:57540"/>
    </ligand>
</feature>
<dbReference type="SMART" id="SM01240">
    <property type="entry name" value="IMPDH"/>
    <property type="match status" value="1"/>
</dbReference>
<dbReference type="FunFam" id="3.20.20.70:FF:000003">
    <property type="entry name" value="GMP reductase"/>
    <property type="match status" value="1"/>
</dbReference>
<comment type="subunit">
    <text evidence="3 13">Homotetramer.</text>
</comment>
<feature type="binding site" evidence="13">
    <location>
        <begin position="384"/>
        <end position="388"/>
    </location>
    <ligand>
        <name>IMP</name>
        <dbReference type="ChEBI" id="CHEBI:58053"/>
    </ligand>
</feature>
<feature type="domain" description="CBS" evidence="20">
    <location>
        <begin position="153"/>
        <end position="213"/>
    </location>
</feature>
<dbReference type="PROSITE" id="PS51371">
    <property type="entry name" value="CBS"/>
    <property type="match status" value="2"/>
</dbReference>
<dbReference type="InterPro" id="IPR015875">
    <property type="entry name" value="IMP_DH/GMP_Rdtase_CS"/>
</dbReference>
<accession>A0A932GQ37</accession>
<dbReference type="GO" id="GO:0000166">
    <property type="term" value="F:nucleotide binding"/>
    <property type="evidence" value="ECO:0007669"/>
    <property type="project" value="UniProtKB-UniRule"/>
</dbReference>
<keyword evidence="6 13" id="KW-0332">GMP biosynthesis</keyword>
<dbReference type="PIRSF" id="PIRSF000130">
    <property type="entry name" value="IMPDH"/>
    <property type="match status" value="1"/>
</dbReference>
<dbReference type="Proteomes" id="UP000741360">
    <property type="component" value="Unassembled WGS sequence"/>
</dbReference>
<feature type="binding site" evidence="13">
    <location>
        <position position="302"/>
    </location>
    <ligand>
        <name>IMP</name>
        <dbReference type="ChEBI" id="CHEBI:58053"/>
    </ligand>
</feature>
<evidence type="ECO:0000256" key="18">
    <source>
        <dbReference type="RuleBase" id="RU003927"/>
    </source>
</evidence>
<feature type="domain" description="CBS" evidence="20">
    <location>
        <begin position="94"/>
        <end position="149"/>
    </location>
</feature>
<evidence type="ECO:0000256" key="12">
    <source>
        <dbReference type="ARBA" id="ARBA00048028"/>
    </source>
</evidence>
<evidence type="ECO:0000259" key="20">
    <source>
        <dbReference type="PROSITE" id="PS51371"/>
    </source>
</evidence>
<feature type="binding site" description="in other chain" evidence="13 16">
    <location>
        <position position="301"/>
    </location>
    <ligand>
        <name>K(+)</name>
        <dbReference type="ChEBI" id="CHEBI:29103"/>
        <note>ligand shared between two tetrameric partners</note>
    </ligand>
</feature>
<evidence type="ECO:0000256" key="11">
    <source>
        <dbReference type="ARBA" id="ARBA00023122"/>
    </source>
</evidence>
<comment type="caution">
    <text evidence="13">Lacks conserved residue(s) required for the propagation of feature annotation.</text>
</comment>
<keyword evidence="4 13" id="KW-0479">Metal-binding</keyword>
<feature type="binding site" evidence="13">
    <location>
        <position position="415"/>
    </location>
    <ligand>
        <name>IMP</name>
        <dbReference type="ChEBI" id="CHEBI:58053"/>
    </ligand>
</feature>
<evidence type="ECO:0000256" key="10">
    <source>
        <dbReference type="ARBA" id="ARBA00023027"/>
    </source>
</evidence>
<feature type="binding site" evidence="13">
    <location>
        <position position="470"/>
    </location>
    <ligand>
        <name>K(+)</name>
        <dbReference type="ChEBI" id="CHEBI:29103"/>
        <note>ligand shared between two tetrameric partners</note>
    </ligand>
</feature>
<feature type="binding site" description="in other chain" evidence="13 16">
    <location>
        <position position="299"/>
    </location>
    <ligand>
        <name>K(+)</name>
        <dbReference type="ChEBI" id="CHEBI:29103"/>
        <note>ligand shared between two tetrameric partners</note>
    </ligand>
</feature>
<comment type="similarity">
    <text evidence="2 13 18">Belongs to the IMPDH/GMPR family.</text>
</comment>
<dbReference type="InterPro" id="IPR013785">
    <property type="entry name" value="Aldolase_TIM"/>
</dbReference>
<comment type="function">
    <text evidence="13">Catalyzes the conversion of inosine 5'-phosphate (IMP) to xanthosine 5'-phosphate (XMP), the first committed and rate-limiting step in the de novo synthesis of guanine nucleotides, and therefore plays an important role in the regulation of cell growth.</text>
</comment>
<keyword evidence="7 13" id="KW-0658">Purine biosynthesis</keyword>
<dbReference type="GO" id="GO:0003938">
    <property type="term" value="F:IMP dehydrogenase activity"/>
    <property type="evidence" value="ECO:0007669"/>
    <property type="project" value="UniProtKB-UniRule"/>
</dbReference>
<dbReference type="GO" id="GO:0046872">
    <property type="term" value="F:metal ion binding"/>
    <property type="evidence" value="ECO:0007669"/>
    <property type="project" value="UniProtKB-UniRule"/>
</dbReference>
<reference evidence="21" key="1">
    <citation type="submission" date="2020-07" db="EMBL/GenBank/DDBJ databases">
        <title>Huge and variable diversity of episymbiotic CPR bacteria and DPANN archaea in groundwater ecosystems.</title>
        <authorList>
            <person name="He C.Y."/>
            <person name="Keren R."/>
            <person name="Whittaker M."/>
            <person name="Farag I.F."/>
            <person name="Doudna J."/>
            <person name="Cate J.H.D."/>
            <person name="Banfield J.F."/>
        </authorList>
    </citation>
    <scope>NUCLEOTIDE SEQUENCE</scope>
    <source>
        <strain evidence="21">NC_groundwater_717_Ag_S-0.2um_59_8</strain>
    </source>
</reference>
<dbReference type="NCBIfam" id="TIGR01302">
    <property type="entry name" value="IMP_dehydrog"/>
    <property type="match status" value="1"/>
</dbReference>
<dbReference type="EMBL" id="JACPSX010000164">
    <property type="protein sequence ID" value="MBI3015089.1"/>
    <property type="molecule type" value="Genomic_DNA"/>
</dbReference>
<comment type="pathway">
    <text evidence="13 19">Purine metabolism; XMP biosynthesis via de novo pathway; XMP from IMP: step 1/1.</text>
</comment>
<evidence type="ECO:0000256" key="9">
    <source>
        <dbReference type="ARBA" id="ARBA00023002"/>
    </source>
</evidence>
<evidence type="ECO:0000256" key="19">
    <source>
        <dbReference type="RuleBase" id="RU003928"/>
    </source>
</evidence>
<feature type="binding site" evidence="15">
    <location>
        <begin position="247"/>
        <end position="249"/>
    </location>
    <ligand>
        <name>NAD(+)</name>
        <dbReference type="ChEBI" id="CHEBI:57540"/>
    </ligand>
</feature>